<name>A0A8T0HAJ7_CERPU</name>
<dbReference type="InterPro" id="IPR007750">
    <property type="entry name" value="DUF674"/>
</dbReference>
<dbReference type="AlphaFoldDB" id="A0A8T0HAJ7"/>
<reference evidence="1" key="1">
    <citation type="submission" date="2020-06" db="EMBL/GenBank/DDBJ databases">
        <title>WGS assembly of Ceratodon purpureus strain R40.</title>
        <authorList>
            <person name="Carey S.B."/>
            <person name="Jenkins J."/>
            <person name="Shu S."/>
            <person name="Lovell J.T."/>
            <person name="Sreedasyam A."/>
            <person name="Maumus F."/>
            <person name="Tiley G.P."/>
            <person name="Fernandez-Pozo N."/>
            <person name="Barry K."/>
            <person name="Chen C."/>
            <person name="Wang M."/>
            <person name="Lipzen A."/>
            <person name="Daum C."/>
            <person name="Saski C.A."/>
            <person name="Payton A.C."/>
            <person name="Mcbreen J.C."/>
            <person name="Conrad R.E."/>
            <person name="Kollar L.M."/>
            <person name="Olsson S."/>
            <person name="Huttunen S."/>
            <person name="Landis J.B."/>
            <person name="Wickett N.J."/>
            <person name="Johnson M.G."/>
            <person name="Rensing S.A."/>
            <person name="Grimwood J."/>
            <person name="Schmutz J."/>
            <person name="Mcdaniel S.F."/>
        </authorList>
    </citation>
    <scope>NUCLEOTIDE SEQUENCE</scope>
    <source>
        <strain evidence="1">R40</strain>
    </source>
</reference>
<accession>A0A8T0HAJ7</accession>
<dbReference type="Pfam" id="PF05056">
    <property type="entry name" value="DUF674"/>
    <property type="match status" value="1"/>
</dbReference>
<dbReference type="PANTHER" id="PTHR33103">
    <property type="entry name" value="OS01G0153900 PROTEIN"/>
    <property type="match status" value="1"/>
</dbReference>
<evidence type="ECO:0000313" key="1">
    <source>
        <dbReference type="EMBL" id="KAG0567219.1"/>
    </source>
</evidence>
<protein>
    <submittedName>
        <fullName evidence="1">Uncharacterized protein</fullName>
    </submittedName>
</protein>
<dbReference type="EMBL" id="CM026428">
    <property type="protein sequence ID" value="KAG0567219.1"/>
    <property type="molecule type" value="Genomic_DNA"/>
</dbReference>
<gene>
    <name evidence="1" type="ORF">KC19_7G119500</name>
</gene>
<evidence type="ECO:0000313" key="2">
    <source>
        <dbReference type="Proteomes" id="UP000822688"/>
    </source>
</evidence>
<comment type="caution">
    <text evidence="1">The sequence shown here is derived from an EMBL/GenBank/DDBJ whole genome shotgun (WGS) entry which is preliminary data.</text>
</comment>
<keyword evidence="2" id="KW-1185">Reference proteome</keyword>
<dbReference type="Proteomes" id="UP000822688">
    <property type="component" value="Chromosome 7"/>
</dbReference>
<proteinExistence type="predicted"/>
<organism evidence="1 2">
    <name type="scientific">Ceratodon purpureus</name>
    <name type="common">Fire moss</name>
    <name type="synonym">Dicranum purpureum</name>
    <dbReference type="NCBI Taxonomy" id="3225"/>
    <lineage>
        <taxon>Eukaryota</taxon>
        <taxon>Viridiplantae</taxon>
        <taxon>Streptophyta</taxon>
        <taxon>Embryophyta</taxon>
        <taxon>Bryophyta</taxon>
        <taxon>Bryophytina</taxon>
        <taxon>Bryopsida</taxon>
        <taxon>Dicranidae</taxon>
        <taxon>Pseudoditrichales</taxon>
        <taxon>Ditrichaceae</taxon>
        <taxon>Ceratodon</taxon>
    </lineage>
</organism>
<dbReference type="PANTHER" id="PTHR33103:SF19">
    <property type="entry name" value="OS09G0544700 PROTEIN"/>
    <property type="match status" value="1"/>
</dbReference>
<sequence length="283" mass="30867">MATTAKVNEAATPMTTVRFQVSVHRCRRTGRVLYLEAGKDFVDALVGFLLLPIGTINLMLASAGVAAKGLGGISSLFASMKQLDSSLLHVDKAYLMQPRPAVTDTCNSIALVQVLNAAELKSLDLLLPGKYYRCNGGYNCYKLSSTEGTPCTTCPADYYRRPTCFGGQIYSVIPEDREIMQNGIMKRLSVESVMEGVCSTGQGFVSDSITYMVTDELEVMTSTTIKNIEVLNKLKVATLSDVERSDVVVNVTQILQLLQSALTSSTCLNDVFEKKVNPLSCRW</sequence>